<dbReference type="Proteomes" id="UP000694660">
    <property type="component" value="Unassembled WGS sequence"/>
</dbReference>
<name>A0A944HB09_DENI1</name>
<accession>A0A944HB09</accession>
<evidence type="ECO:0000313" key="2">
    <source>
        <dbReference type="EMBL" id="MBT0959876.1"/>
    </source>
</evidence>
<dbReference type="RefSeq" id="WP_214359644.1">
    <property type="nucleotide sequence ID" value="NZ_JAEKFT010000002.1"/>
</dbReference>
<reference evidence="3" key="1">
    <citation type="journal article" date="2022" name="ISME J.">
        <title>Genetic and phylogenetic analysis of dissimilatory iodate-reducing bacteria identifies potential niches across the world's oceans.</title>
        <authorList>
            <person name="Reyes-Umana V."/>
            <person name="Henning Z."/>
            <person name="Lee K."/>
            <person name="Barnum T.P."/>
            <person name="Coates J.D."/>
        </authorList>
    </citation>
    <scope>NUCLEOTIDE SEQUENCE [LARGE SCALE GENOMIC DNA]</scope>
    <source>
        <strain evidence="3">IR12</strain>
    </source>
</reference>
<dbReference type="NCBIfam" id="TIGR02243">
    <property type="entry name" value="putative baseplate assembly protein"/>
    <property type="match status" value="1"/>
</dbReference>
<comment type="caution">
    <text evidence="2">The sequence shown here is derived from an EMBL/GenBank/DDBJ whole genome shotgun (WGS) entry which is preliminary data.</text>
</comment>
<dbReference type="EMBL" id="JAEKFT010000002">
    <property type="protein sequence ID" value="MBT0959876.1"/>
    <property type="molecule type" value="Genomic_DNA"/>
</dbReference>
<organism evidence="2 3">
    <name type="scientific">Denitromonas iodatirespirans</name>
    <dbReference type="NCBI Taxonomy" id="2795389"/>
    <lineage>
        <taxon>Bacteria</taxon>
        <taxon>Pseudomonadati</taxon>
        <taxon>Pseudomonadota</taxon>
        <taxon>Betaproteobacteria</taxon>
        <taxon>Rhodocyclales</taxon>
        <taxon>Zoogloeaceae</taxon>
        <taxon>Denitromonas</taxon>
    </lineage>
</organism>
<feature type="region of interest" description="Disordered" evidence="1">
    <location>
        <begin position="712"/>
        <end position="732"/>
    </location>
</feature>
<evidence type="ECO:0000313" key="3">
    <source>
        <dbReference type="Proteomes" id="UP000694660"/>
    </source>
</evidence>
<sequence>MPTPSATPATCGCCAGIDAVTPARVDNPPGLSQIGYRIGRHGDFVESMRARLSSADTPALAALTTREASDFTLALTDALACSLDVLAFYTERFANEHYLRTATERLSVREMARLIGYELAPGVAAGTHLAFTLQAIPGVPAEPITIPVGTRVQSVPGQDEQAQSFETVAPVPARAEWNAIPVQTTVPWRPEFGDTELWLEGVATQLQPGDAILVVGADRMTTPGSEHWDVRVLDAVEPDNANGRTRVRWSHPLGSVFPHMDPASIGAQVHAFRQRTALFGHNAPDPNLMGNDDSNVDKLINKNNTNNWQWNNFAVDPEAIDLDTDNAKITAGSWIALVSNQPGIGSAALPGYTELYRVSRVIHRSRNAFGISGKITRVTPDTDENLTSSRFPLRRTLVLAHSERLATVDTPIFHPVYGDALSLGRRVPELLPGQPLALSGPRQRIAIAPRATGLSLLLDAGGSAALTEGDELFMTAPAVRLFGSTPVALSAETFAAQLGKSSVTLRLALEDRDGQRGTLVAKGNQLRLADSRKDDPEVAEIAFIATANDPIVHDRDRSHLKLAAPLAQVYARAGLRINANVAPATHGETVEAILGSGDGSVANQRFALGQSPLTFVSASTPSGRASTLALRVNDVLWTEVPSLYGAAPDARVYETVQDDEGATTVQFGDGREGARLPSGSTNLRVRYRKGLGVAGNVAAGKLTTLLSRPLGVTGASNPAPATGGEDAEPLARARDNAPLTVLTLERAVSIDDYANFARAFAGFDKAHALWLPAGPAQGVFLTIAGVDGAPVPEDSDPYKNLRGALATYGDPLVPLRLVNYRDARFRCRLSVKVDAAFETDAVLLAVEAALREAFGFARRAFGQTVSVDEVAAVAQGVAGVVAVHVTRLHRVGQNPNVVVPRLFAALPVASLTAVPQAAELLTLADDPIELEVLP</sequence>
<proteinExistence type="predicted"/>
<protein>
    <submittedName>
        <fullName evidence="2">Baseplate assembly protein</fullName>
    </submittedName>
</protein>
<keyword evidence="3" id="KW-1185">Reference proteome</keyword>
<dbReference type="AlphaFoldDB" id="A0A944HB09"/>
<dbReference type="InterPro" id="IPR011749">
    <property type="entry name" value="CHP02243"/>
</dbReference>
<gene>
    <name evidence="2" type="ORF">I8J34_01710</name>
</gene>
<evidence type="ECO:0000256" key="1">
    <source>
        <dbReference type="SAM" id="MobiDB-lite"/>
    </source>
</evidence>